<evidence type="ECO:0000313" key="1">
    <source>
        <dbReference type="EMBL" id="EIE81979.1"/>
    </source>
</evidence>
<dbReference type="Proteomes" id="UP000009138">
    <property type="component" value="Unassembled WGS sequence"/>
</dbReference>
<dbReference type="InParanoid" id="I1C0J9"/>
<reference evidence="1 2" key="1">
    <citation type="journal article" date="2009" name="PLoS Genet.">
        <title>Genomic analysis of the basal lineage fungus Rhizopus oryzae reveals a whole-genome duplication.</title>
        <authorList>
            <person name="Ma L.-J."/>
            <person name="Ibrahim A.S."/>
            <person name="Skory C."/>
            <person name="Grabherr M.G."/>
            <person name="Burger G."/>
            <person name="Butler M."/>
            <person name="Elias M."/>
            <person name="Idnurm A."/>
            <person name="Lang B.F."/>
            <person name="Sone T."/>
            <person name="Abe A."/>
            <person name="Calvo S.E."/>
            <person name="Corrochano L.M."/>
            <person name="Engels R."/>
            <person name="Fu J."/>
            <person name="Hansberg W."/>
            <person name="Kim J.-M."/>
            <person name="Kodira C.D."/>
            <person name="Koehrsen M.J."/>
            <person name="Liu B."/>
            <person name="Miranda-Saavedra D."/>
            <person name="O'Leary S."/>
            <person name="Ortiz-Castellanos L."/>
            <person name="Poulter R."/>
            <person name="Rodriguez-Romero J."/>
            <person name="Ruiz-Herrera J."/>
            <person name="Shen Y.-Q."/>
            <person name="Zeng Q."/>
            <person name="Galagan J."/>
            <person name="Birren B.W."/>
            <person name="Cuomo C.A."/>
            <person name="Wickes B.L."/>
        </authorList>
    </citation>
    <scope>NUCLEOTIDE SEQUENCE [LARGE SCALE GENOMIC DNA]</scope>
    <source>
        <strain evidence="2">RA 99-880 / ATCC MYA-4621 / FGSC 9543 / NRRL 43880</strain>
    </source>
</reference>
<keyword evidence="2" id="KW-1185">Reference proteome</keyword>
<dbReference type="RefSeq" id="XP_067517375.1">
    <property type="nucleotide sequence ID" value="XM_067661274.1"/>
</dbReference>
<dbReference type="AlphaFoldDB" id="I1C0J9"/>
<accession>I1C0J9</accession>
<organism evidence="1 2">
    <name type="scientific">Rhizopus delemar (strain RA 99-880 / ATCC MYA-4621 / FGSC 9543 / NRRL 43880)</name>
    <name type="common">Mucormycosis agent</name>
    <name type="synonym">Rhizopus arrhizus var. delemar</name>
    <dbReference type="NCBI Taxonomy" id="246409"/>
    <lineage>
        <taxon>Eukaryota</taxon>
        <taxon>Fungi</taxon>
        <taxon>Fungi incertae sedis</taxon>
        <taxon>Mucoromycota</taxon>
        <taxon>Mucoromycotina</taxon>
        <taxon>Mucoromycetes</taxon>
        <taxon>Mucorales</taxon>
        <taxon>Mucorineae</taxon>
        <taxon>Rhizopodaceae</taxon>
        <taxon>Rhizopus</taxon>
    </lineage>
</organism>
<dbReference type="GeneID" id="93613655"/>
<name>I1C0J9_RHIO9</name>
<gene>
    <name evidence="1" type="ORF">RO3G_06684</name>
</gene>
<sequence>MSKRNASASIDGRITMRVKIQGNSRLILQINPILNQINVDTKKLEKSSSTFPQWSVRRIRAKVDLKDSDGNDYTWDGIM</sequence>
<evidence type="ECO:0000313" key="2">
    <source>
        <dbReference type="Proteomes" id="UP000009138"/>
    </source>
</evidence>
<protein>
    <submittedName>
        <fullName evidence="1">Uncharacterized protein</fullName>
    </submittedName>
</protein>
<dbReference type="EMBL" id="CH476735">
    <property type="protein sequence ID" value="EIE81979.1"/>
    <property type="molecule type" value="Genomic_DNA"/>
</dbReference>
<proteinExistence type="predicted"/>
<dbReference type="VEuPathDB" id="FungiDB:RO3G_06684"/>